<organism evidence="2 3">
    <name type="scientific">Brevundimonas subvibrioides</name>
    <dbReference type="NCBI Taxonomy" id="74313"/>
    <lineage>
        <taxon>Bacteria</taxon>
        <taxon>Pseudomonadati</taxon>
        <taxon>Pseudomonadota</taxon>
        <taxon>Alphaproteobacteria</taxon>
        <taxon>Caulobacterales</taxon>
        <taxon>Caulobacteraceae</taxon>
        <taxon>Brevundimonas</taxon>
    </lineage>
</organism>
<sequence length="76" mass="7962">MTARILLSSLLLAAALSACATTPGSRPTYGQELDQLTADCRERGGILSPIPGAQTGRPQTDYACEIRGGASRLTRN</sequence>
<evidence type="ECO:0000313" key="3">
    <source>
        <dbReference type="Proteomes" id="UP000216147"/>
    </source>
</evidence>
<dbReference type="PROSITE" id="PS51257">
    <property type="entry name" value="PROKAR_LIPOPROTEIN"/>
    <property type="match status" value="1"/>
</dbReference>
<dbReference type="AlphaFoldDB" id="A0A258HMP1"/>
<gene>
    <name evidence="2" type="ORF">B7Y86_03840</name>
</gene>
<name>A0A258HMP1_9CAUL</name>
<dbReference type="EMBL" id="NCEQ01000003">
    <property type="protein sequence ID" value="OYX58146.1"/>
    <property type="molecule type" value="Genomic_DNA"/>
</dbReference>
<evidence type="ECO:0008006" key="4">
    <source>
        <dbReference type="Google" id="ProtNLM"/>
    </source>
</evidence>
<evidence type="ECO:0000256" key="1">
    <source>
        <dbReference type="SAM" id="SignalP"/>
    </source>
</evidence>
<proteinExistence type="predicted"/>
<comment type="caution">
    <text evidence="2">The sequence shown here is derived from an EMBL/GenBank/DDBJ whole genome shotgun (WGS) entry which is preliminary data.</text>
</comment>
<evidence type="ECO:0000313" key="2">
    <source>
        <dbReference type="EMBL" id="OYX58146.1"/>
    </source>
</evidence>
<reference evidence="2 3" key="1">
    <citation type="submission" date="2017-03" db="EMBL/GenBank/DDBJ databases">
        <title>Lifting the veil on microbial sulfur biogeochemistry in mining wastewaters.</title>
        <authorList>
            <person name="Kantor R.S."/>
            <person name="Colenbrander Nelson T."/>
            <person name="Marshall S."/>
            <person name="Bennett D."/>
            <person name="Apte S."/>
            <person name="Camacho D."/>
            <person name="Thomas B.C."/>
            <person name="Warren L.A."/>
            <person name="Banfield J.F."/>
        </authorList>
    </citation>
    <scope>NUCLEOTIDE SEQUENCE [LARGE SCALE GENOMIC DNA]</scope>
    <source>
        <strain evidence="2">32-68-21</strain>
    </source>
</reference>
<keyword evidence="1" id="KW-0732">Signal</keyword>
<protein>
    <recommendedName>
        <fullName evidence="4">Lipoprotein</fullName>
    </recommendedName>
</protein>
<dbReference type="Proteomes" id="UP000216147">
    <property type="component" value="Unassembled WGS sequence"/>
</dbReference>
<feature type="signal peptide" evidence="1">
    <location>
        <begin position="1"/>
        <end position="20"/>
    </location>
</feature>
<accession>A0A258HMP1</accession>
<feature type="chain" id="PRO_5013101839" description="Lipoprotein" evidence="1">
    <location>
        <begin position="21"/>
        <end position="76"/>
    </location>
</feature>